<dbReference type="Pfam" id="PF07081">
    <property type="entry name" value="DUF1349"/>
    <property type="match status" value="1"/>
</dbReference>
<evidence type="ECO:0000313" key="2">
    <source>
        <dbReference type="EMBL" id="GGZ39380.1"/>
    </source>
</evidence>
<evidence type="ECO:0000256" key="1">
    <source>
        <dbReference type="SAM" id="MobiDB-lite"/>
    </source>
</evidence>
<feature type="compositionally biased region" description="Gly residues" evidence="1">
    <location>
        <begin position="15"/>
        <end position="32"/>
    </location>
</feature>
<dbReference type="EMBL" id="BMWG01000011">
    <property type="protein sequence ID" value="GGZ39380.1"/>
    <property type="molecule type" value="Genomic_DNA"/>
</dbReference>
<reference evidence="2" key="2">
    <citation type="submission" date="2020-09" db="EMBL/GenBank/DDBJ databases">
        <authorList>
            <person name="Sun Q."/>
            <person name="Ohkuma M."/>
        </authorList>
    </citation>
    <scope>NUCLEOTIDE SEQUENCE</scope>
    <source>
        <strain evidence="2">JCM 4988</strain>
    </source>
</reference>
<comment type="caution">
    <text evidence="2">The sequence shown here is derived from an EMBL/GenBank/DDBJ whole genome shotgun (WGS) entry which is preliminary data.</text>
</comment>
<dbReference type="Proteomes" id="UP000630936">
    <property type="component" value="Unassembled WGS sequence"/>
</dbReference>
<dbReference type="InterPro" id="IPR013320">
    <property type="entry name" value="ConA-like_dom_sf"/>
</dbReference>
<proteinExistence type="predicted"/>
<dbReference type="AlphaFoldDB" id="A0A918QCL4"/>
<dbReference type="Gene3D" id="2.60.120.200">
    <property type="match status" value="1"/>
</dbReference>
<name>A0A918QCL4_9ACTN</name>
<dbReference type="SUPFAM" id="SSF49899">
    <property type="entry name" value="Concanavalin A-like lectins/glucanases"/>
    <property type="match status" value="1"/>
</dbReference>
<evidence type="ECO:0000313" key="3">
    <source>
        <dbReference type="Proteomes" id="UP000630936"/>
    </source>
</evidence>
<sequence length="216" mass="23054">MTIGTELPWPDDDGGAGAGDEAGAGARAGAGAGWQWQGRPLSWRRTGESLRIEAPGGADLYALPGSYEADSLPLLQRTVTGDFTVWTRISVRGSALGDAGGLSLHGEDGWLKVCVERTKAGGWAVVTVLSRPLSDEAMGPALDGPTADLLLTRQGRRLAVLFRRSAREDWRFARTFPGFAAPELRLGVFAQAPFSPSATARFEPLRLSPVPLDDRR</sequence>
<dbReference type="InterPro" id="IPR009784">
    <property type="entry name" value="DUF1349"/>
</dbReference>
<reference evidence="2" key="1">
    <citation type="journal article" date="2014" name="Int. J. Syst. Evol. Microbiol.">
        <title>Complete genome sequence of Corynebacterium casei LMG S-19264T (=DSM 44701T), isolated from a smear-ripened cheese.</title>
        <authorList>
            <consortium name="US DOE Joint Genome Institute (JGI-PGF)"/>
            <person name="Walter F."/>
            <person name="Albersmeier A."/>
            <person name="Kalinowski J."/>
            <person name="Ruckert C."/>
        </authorList>
    </citation>
    <scope>NUCLEOTIDE SEQUENCE</scope>
    <source>
        <strain evidence="2">JCM 4988</strain>
    </source>
</reference>
<dbReference type="PANTHER" id="PTHR35332:SF2">
    <property type="entry name" value="REGULATION OF ENOLASE PROTEIN 1"/>
    <property type="match status" value="1"/>
</dbReference>
<dbReference type="RefSeq" id="WP_190124209.1">
    <property type="nucleotide sequence ID" value="NZ_BMWG01000011.1"/>
</dbReference>
<gene>
    <name evidence="2" type="ORF">GCM10010387_36940</name>
</gene>
<organism evidence="2 3">
    <name type="scientific">Streptomyces inusitatus</name>
    <dbReference type="NCBI Taxonomy" id="68221"/>
    <lineage>
        <taxon>Bacteria</taxon>
        <taxon>Bacillati</taxon>
        <taxon>Actinomycetota</taxon>
        <taxon>Actinomycetes</taxon>
        <taxon>Kitasatosporales</taxon>
        <taxon>Streptomycetaceae</taxon>
        <taxon>Streptomyces</taxon>
    </lineage>
</organism>
<accession>A0A918QCL4</accession>
<protein>
    <recommendedName>
        <fullName evidence="4">DUF1349 domain-containing protein</fullName>
    </recommendedName>
</protein>
<dbReference type="PANTHER" id="PTHR35332">
    <property type="entry name" value="REGULATION OF ENOLASE PROTEIN 1"/>
    <property type="match status" value="1"/>
</dbReference>
<evidence type="ECO:0008006" key="4">
    <source>
        <dbReference type="Google" id="ProtNLM"/>
    </source>
</evidence>
<keyword evidence="3" id="KW-1185">Reference proteome</keyword>
<feature type="region of interest" description="Disordered" evidence="1">
    <location>
        <begin position="1"/>
        <end position="32"/>
    </location>
</feature>